<keyword evidence="11" id="KW-1185">Reference proteome</keyword>
<evidence type="ECO:0000256" key="3">
    <source>
        <dbReference type="ARBA" id="ARBA00022723"/>
    </source>
</evidence>
<dbReference type="Gene3D" id="1.10.630.10">
    <property type="entry name" value="Cytochrome P450"/>
    <property type="match status" value="1"/>
</dbReference>
<dbReference type="GO" id="GO:0016709">
    <property type="term" value="F:oxidoreductase activity, acting on paired donors, with incorporation or reduction of molecular oxygen, NAD(P)H as one donor, and incorporation of one atom of oxygen"/>
    <property type="evidence" value="ECO:0007669"/>
    <property type="project" value="TreeGrafter"/>
</dbReference>
<comment type="similarity">
    <text evidence="8">Belongs to the cytochrome P450 family.</text>
</comment>
<dbReference type="PANTHER" id="PTHR24298">
    <property type="entry name" value="FLAVONOID 3'-MONOOXYGENASE-RELATED"/>
    <property type="match status" value="1"/>
</dbReference>
<evidence type="ECO:0000313" key="10">
    <source>
        <dbReference type="EMBL" id="CAI9278808.1"/>
    </source>
</evidence>
<keyword evidence="7 8" id="KW-0408">Iron</keyword>
<proteinExistence type="inferred from homology"/>
<feature type="binding site" description="axial binding residue" evidence="7">
    <location>
        <position position="457"/>
    </location>
    <ligand>
        <name>heme</name>
        <dbReference type="ChEBI" id="CHEBI:30413"/>
    </ligand>
    <ligandPart>
        <name>Fe</name>
        <dbReference type="ChEBI" id="CHEBI:18248"/>
    </ligandPart>
</feature>
<dbReference type="Pfam" id="PF00067">
    <property type="entry name" value="p450"/>
    <property type="match status" value="1"/>
</dbReference>
<dbReference type="SUPFAM" id="SSF48264">
    <property type="entry name" value="Cytochrome P450"/>
    <property type="match status" value="1"/>
</dbReference>
<dbReference type="EMBL" id="OX465080">
    <property type="protein sequence ID" value="CAI9278808.1"/>
    <property type="molecule type" value="Genomic_DNA"/>
</dbReference>
<keyword evidence="2 9" id="KW-0812">Transmembrane</keyword>
<dbReference type="InterPro" id="IPR002401">
    <property type="entry name" value="Cyt_P450_E_grp-I"/>
</dbReference>
<dbReference type="PROSITE" id="PS00086">
    <property type="entry name" value="CYTOCHROME_P450"/>
    <property type="match status" value="1"/>
</dbReference>
<comment type="subcellular location">
    <subcellularLocation>
        <location evidence="1">Membrane</location>
        <topology evidence="1">Single-pass membrane protein</topology>
    </subcellularLocation>
</comment>
<organism evidence="10 11">
    <name type="scientific">Lactuca saligna</name>
    <name type="common">Willowleaf lettuce</name>
    <dbReference type="NCBI Taxonomy" id="75948"/>
    <lineage>
        <taxon>Eukaryota</taxon>
        <taxon>Viridiplantae</taxon>
        <taxon>Streptophyta</taxon>
        <taxon>Embryophyta</taxon>
        <taxon>Tracheophyta</taxon>
        <taxon>Spermatophyta</taxon>
        <taxon>Magnoliopsida</taxon>
        <taxon>eudicotyledons</taxon>
        <taxon>Gunneridae</taxon>
        <taxon>Pentapetalae</taxon>
        <taxon>asterids</taxon>
        <taxon>campanulids</taxon>
        <taxon>Asterales</taxon>
        <taxon>Asteraceae</taxon>
        <taxon>Cichorioideae</taxon>
        <taxon>Cichorieae</taxon>
        <taxon>Lactucinae</taxon>
        <taxon>Lactuca</taxon>
    </lineage>
</organism>
<dbReference type="InterPro" id="IPR001128">
    <property type="entry name" value="Cyt_P450"/>
</dbReference>
<evidence type="ECO:0000256" key="7">
    <source>
        <dbReference type="PIRSR" id="PIRSR602401-1"/>
    </source>
</evidence>
<protein>
    <recommendedName>
        <fullName evidence="12">Cytochrome P450</fullName>
    </recommendedName>
</protein>
<evidence type="ECO:0008006" key="12">
    <source>
        <dbReference type="Google" id="ProtNLM"/>
    </source>
</evidence>
<keyword evidence="7 8" id="KW-0349">Heme</keyword>
<dbReference type="GO" id="GO:0016020">
    <property type="term" value="C:membrane"/>
    <property type="evidence" value="ECO:0007669"/>
    <property type="project" value="UniProtKB-SubCell"/>
</dbReference>
<evidence type="ECO:0000256" key="9">
    <source>
        <dbReference type="SAM" id="Phobius"/>
    </source>
</evidence>
<keyword evidence="5 8" id="KW-0560">Oxidoreductase</keyword>
<dbReference type="InterPro" id="IPR051103">
    <property type="entry name" value="Plant_metabolite_P450s"/>
</dbReference>
<dbReference type="AlphaFoldDB" id="A0AA35YRQ8"/>
<evidence type="ECO:0000256" key="1">
    <source>
        <dbReference type="ARBA" id="ARBA00004167"/>
    </source>
</evidence>
<dbReference type="CDD" id="cd11075">
    <property type="entry name" value="CYP77_89"/>
    <property type="match status" value="1"/>
</dbReference>
<keyword evidence="3 7" id="KW-0479">Metal-binding</keyword>
<dbReference type="InterPro" id="IPR017972">
    <property type="entry name" value="Cyt_P450_CS"/>
</dbReference>
<dbReference type="PRINTS" id="PR00385">
    <property type="entry name" value="P450"/>
</dbReference>
<keyword evidence="6 9" id="KW-0472">Membrane</keyword>
<feature type="transmembrane region" description="Helical" evidence="9">
    <location>
        <begin position="39"/>
        <end position="57"/>
    </location>
</feature>
<gene>
    <name evidence="10" type="ORF">LSALG_LOCUS18648</name>
</gene>
<dbReference type="InterPro" id="IPR036396">
    <property type="entry name" value="Cyt_P450_sf"/>
</dbReference>
<sequence>MYTWFIIIVSVCFAALMFRFRRGDGKKLPPGPSLFSSGSYLVLFTSNFVMQGIVPVLRDLKSKYGPVVTLYFSSRPLIFIGSQDLAHEILIKNGSSVADRPGSLIKRNISTTRYGPTWRALRGNLATEILHPSRVKRYSGVRNWALQILIGRLQQQQDAAGIKVVDHFEHAVFSMLAVMCFGKKLDEHLVNEIISKVREVLFAFHPGNLSVNLLLTFPRLGKILLRSKWKKLLQIQEDQERLLLPLIISRIEATKSESRGSLTLTYVDTLVNLQLPEEEKNNRNGGKLTEVEMVSMCSEFLNGGTDTTYIALQWIMANLVKYPHIQRKLYDEIISVVGPPPPAPPPGVELESFIREEDLQNMSYLKAVVLEGLRRHSPAPFLLPHRAQEEVHLQGFTIPRRATVNFTVADMGLDPKVWEDPMEFKPERFLQVKNGVFDITGRKGIKMMPFGAGKRMCPAYTLGLLHLEYFVANLIWYFHWTPPDGHHDVDLTEKAEFTIVMMNPLQAKISSRTDKITT</sequence>
<keyword evidence="8" id="KW-0503">Monooxygenase</keyword>
<evidence type="ECO:0000313" key="11">
    <source>
        <dbReference type="Proteomes" id="UP001177003"/>
    </source>
</evidence>
<dbReference type="Proteomes" id="UP001177003">
    <property type="component" value="Chromosome 4"/>
</dbReference>
<keyword evidence="4 9" id="KW-1133">Transmembrane helix</keyword>
<dbReference type="PANTHER" id="PTHR24298:SF800">
    <property type="entry name" value="CYTOCHROME P450 89A2-RELATED"/>
    <property type="match status" value="1"/>
</dbReference>
<evidence type="ECO:0000256" key="4">
    <source>
        <dbReference type="ARBA" id="ARBA00022989"/>
    </source>
</evidence>
<dbReference type="PRINTS" id="PR00463">
    <property type="entry name" value="EP450I"/>
</dbReference>
<dbReference type="GO" id="GO:0020037">
    <property type="term" value="F:heme binding"/>
    <property type="evidence" value="ECO:0007669"/>
    <property type="project" value="InterPro"/>
</dbReference>
<name>A0AA35YRQ8_LACSI</name>
<reference evidence="10" key="1">
    <citation type="submission" date="2023-04" db="EMBL/GenBank/DDBJ databases">
        <authorList>
            <person name="Vijverberg K."/>
            <person name="Xiong W."/>
            <person name="Schranz E."/>
        </authorList>
    </citation>
    <scope>NUCLEOTIDE SEQUENCE</scope>
</reference>
<evidence type="ECO:0000256" key="5">
    <source>
        <dbReference type="ARBA" id="ARBA00023002"/>
    </source>
</evidence>
<dbReference type="GO" id="GO:0005506">
    <property type="term" value="F:iron ion binding"/>
    <property type="evidence" value="ECO:0007669"/>
    <property type="project" value="InterPro"/>
</dbReference>
<comment type="cofactor">
    <cofactor evidence="7">
        <name>heme</name>
        <dbReference type="ChEBI" id="CHEBI:30413"/>
    </cofactor>
</comment>
<evidence type="ECO:0000256" key="8">
    <source>
        <dbReference type="RuleBase" id="RU000461"/>
    </source>
</evidence>
<evidence type="ECO:0000256" key="2">
    <source>
        <dbReference type="ARBA" id="ARBA00022692"/>
    </source>
</evidence>
<accession>A0AA35YRQ8</accession>
<evidence type="ECO:0000256" key="6">
    <source>
        <dbReference type="ARBA" id="ARBA00023136"/>
    </source>
</evidence>